<feature type="region of interest" description="Disordered" evidence="1">
    <location>
        <begin position="248"/>
        <end position="316"/>
    </location>
</feature>
<reference evidence="5" key="1">
    <citation type="submission" date="2021-06" db="EMBL/GenBank/DDBJ databases">
        <authorList>
            <person name="Kallberg Y."/>
            <person name="Tangrot J."/>
            <person name="Rosling A."/>
        </authorList>
    </citation>
    <scope>NUCLEOTIDE SEQUENCE</scope>
    <source>
        <strain evidence="5">AZ414A</strain>
    </source>
</reference>
<evidence type="ECO:0000313" key="5">
    <source>
        <dbReference type="EMBL" id="CAG8450830.1"/>
    </source>
</evidence>
<dbReference type="Pfam" id="PF20665">
    <property type="entry name" value="Zw10_middle"/>
    <property type="match status" value="1"/>
</dbReference>
<organism evidence="5 6">
    <name type="scientific">Diversispora eburnea</name>
    <dbReference type="NCBI Taxonomy" id="1213867"/>
    <lineage>
        <taxon>Eukaryota</taxon>
        <taxon>Fungi</taxon>
        <taxon>Fungi incertae sedis</taxon>
        <taxon>Mucoromycota</taxon>
        <taxon>Glomeromycotina</taxon>
        <taxon>Glomeromycetes</taxon>
        <taxon>Diversisporales</taxon>
        <taxon>Diversisporaceae</taxon>
        <taxon>Diversispora</taxon>
    </lineage>
</organism>
<feature type="domain" description="ZW10 C-terminal helical" evidence="4">
    <location>
        <begin position="483"/>
        <end position="620"/>
    </location>
</feature>
<dbReference type="OrthoDB" id="534815at2759"/>
<dbReference type="GO" id="GO:0005737">
    <property type="term" value="C:cytoplasm"/>
    <property type="evidence" value="ECO:0007669"/>
    <property type="project" value="GOC"/>
</dbReference>
<evidence type="ECO:0000259" key="3">
    <source>
        <dbReference type="Pfam" id="PF20666"/>
    </source>
</evidence>
<dbReference type="InterPro" id="IPR048344">
    <property type="entry name" value="Zw10_middle"/>
</dbReference>
<dbReference type="InterPro" id="IPR055148">
    <property type="entry name" value="ZW10_C_2"/>
</dbReference>
<dbReference type="InterPro" id="IPR046362">
    <property type="entry name" value="Zw10/DSL1_C_sf"/>
</dbReference>
<dbReference type="InterPro" id="IPR048343">
    <property type="entry name" value="ZW10_C"/>
</dbReference>
<feature type="compositionally biased region" description="Acidic residues" evidence="1">
    <location>
        <begin position="52"/>
        <end position="64"/>
    </location>
</feature>
<evidence type="ECO:0000259" key="2">
    <source>
        <dbReference type="Pfam" id="PF20665"/>
    </source>
</evidence>
<evidence type="ECO:0000256" key="1">
    <source>
        <dbReference type="SAM" id="MobiDB-lite"/>
    </source>
</evidence>
<dbReference type="Gene3D" id="1.10.357.150">
    <property type="match status" value="1"/>
</dbReference>
<feature type="domain" description="Centromere/kinetochore protein zw10 middle" evidence="2">
    <location>
        <begin position="2"/>
        <end position="198"/>
    </location>
</feature>
<gene>
    <name evidence="5" type="ORF">DEBURN_LOCUS2124</name>
</gene>
<dbReference type="EMBL" id="CAJVPK010000110">
    <property type="protein sequence ID" value="CAG8450830.1"/>
    <property type="molecule type" value="Genomic_DNA"/>
</dbReference>
<evidence type="ECO:0000259" key="4">
    <source>
        <dbReference type="Pfam" id="PF22766"/>
    </source>
</evidence>
<feature type="compositionally biased region" description="Low complexity" evidence="1">
    <location>
        <begin position="288"/>
        <end position="305"/>
    </location>
</feature>
<dbReference type="Proteomes" id="UP000789706">
    <property type="component" value="Unassembled WGS sequence"/>
</dbReference>
<dbReference type="GO" id="GO:0007094">
    <property type="term" value="P:mitotic spindle assembly checkpoint signaling"/>
    <property type="evidence" value="ECO:0007669"/>
    <property type="project" value="TreeGrafter"/>
</dbReference>
<protein>
    <submittedName>
        <fullName evidence="5">6741_t:CDS:1</fullName>
    </submittedName>
</protein>
<keyword evidence="6" id="KW-1185">Reference proteome</keyword>
<accession>A0A9N8VCH2</accession>
<dbReference type="PANTHER" id="PTHR12205:SF0">
    <property type="entry name" value="CENTROMERE_KINETOCHORE PROTEIN ZW10 HOMOLOG"/>
    <property type="match status" value="1"/>
</dbReference>
<proteinExistence type="predicted"/>
<dbReference type="Pfam" id="PF22766">
    <property type="entry name" value="ZW10_C2"/>
    <property type="match status" value="1"/>
</dbReference>
<feature type="compositionally biased region" description="Acidic residues" evidence="1">
    <location>
        <begin position="273"/>
        <end position="287"/>
    </location>
</feature>
<comment type="caution">
    <text evidence="5">The sequence shown here is derived from an EMBL/GenBank/DDBJ whole genome shotgun (WGS) entry which is preliminary data.</text>
</comment>
<feature type="region of interest" description="Disordered" evidence="1">
    <location>
        <begin position="43"/>
        <end position="64"/>
    </location>
</feature>
<name>A0A9N8VCH2_9GLOM</name>
<dbReference type="PANTHER" id="PTHR12205">
    <property type="entry name" value="CENTROMERE/KINETOCHORE PROTEIN ZW10"/>
    <property type="match status" value="1"/>
</dbReference>
<evidence type="ECO:0000313" key="6">
    <source>
        <dbReference type="Proteomes" id="UP000789706"/>
    </source>
</evidence>
<dbReference type="AlphaFoldDB" id="A0A9N8VCH2"/>
<dbReference type="Pfam" id="PF20666">
    <property type="entry name" value="ZW10_C"/>
    <property type="match status" value="1"/>
</dbReference>
<sequence>MRLSRLKKNLMKFIIIPLLKNRNSWKASIKIVDDVTTKLLIGKPSDDKGDENNNEDSNNEDQDDGVFTSLTTVFKFIYTFMFGGVDQTTKQTLILPFASQCSSIFGKFISHDLRDAVINEYLSHVIPTEISEFKQFKKVANAVSRFQAEMRKMEFMRTPREGEDEEEVRTLGSYVARVDVLFIIKKRDKLLELGRKIMLEDNFESLLITEEEKESEIVIKENLEENANQGTIKSEIVIEQNIEENRNNGTIKSEDKDKFAIKTNNDDNPNEGWEVEWNEEWDDDNDNDLLNQNNEDNLLNQNNKNNRNEKSNEEISPQKLEKRLIQYSISVKSKDLIDLAINIFNEIKEIQNLNAKSGIRLYQTTLDLFDLYQAIMPIYHSNNLTDIPSLAMLFRNDCTWIAEQLLINQDKYSTVLSSLNDSDSEDIDKISYNEISDRLRELGDEWYNIQIDKQKSTIKDILEEIGGVQQTANDERFEICQRAMNQVIDTINRLSRTWKGVLRPSEYYSALGTLIDTPLIIMIDNLEDLYDISAEESHQLNLIYSILFTLENLFEPNTIENYTKSWKKYRQITDILELSFANIMNRFRASELDCFTTDELEGLICALFADTPLREQNLEEIRETRIFF</sequence>
<dbReference type="GO" id="GO:1990423">
    <property type="term" value="C:RZZ complex"/>
    <property type="evidence" value="ECO:0007669"/>
    <property type="project" value="TreeGrafter"/>
</dbReference>
<dbReference type="GO" id="GO:0006888">
    <property type="term" value="P:endoplasmic reticulum to Golgi vesicle-mediated transport"/>
    <property type="evidence" value="ECO:0007669"/>
    <property type="project" value="TreeGrafter"/>
</dbReference>
<feature type="domain" description="Centromere/kinetochore protein zw10 C-terminal" evidence="3">
    <location>
        <begin position="329"/>
        <end position="459"/>
    </location>
</feature>